<evidence type="ECO:0000259" key="2">
    <source>
        <dbReference type="Pfam" id="PF09588"/>
    </source>
</evidence>
<sequence>MKKINKPTHGSLEWLQTRHKHDGQTIVGASEVSSIMGCNDYKNIIDLAIEKMQPPIVREQNDAMKRGTWLESGLITAAQEELNLQVETPEVMYLNGRLIATLDGLADDGRLIECKTTTKWVANDLCLPEWYWQAQAQMYCSGAELVTFVVLDRQLRISMFNVERHNNDIELMVERVTAFCESIDADKLPEDVPLNYAQVSLLHPQPSGELELDSAALSLIMEWNAAKAALKELEQLEAKLKDQLANLMRDHETASIDGQKVLTFKAQSTSRFDSKAFNDAHPDMAKQFSKTTSFRVMRTVKGAV</sequence>
<keyword evidence="1" id="KW-0175">Coiled coil</keyword>
<name>A0A6J5LNB1_9CAUD</name>
<dbReference type="InterPro" id="IPR011604">
    <property type="entry name" value="PDDEXK-like_dom_sf"/>
</dbReference>
<organism evidence="3">
    <name type="scientific">uncultured Caudovirales phage</name>
    <dbReference type="NCBI Taxonomy" id="2100421"/>
    <lineage>
        <taxon>Viruses</taxon>
        <taxon>Duplodnaviria</taxon>
        <taxon>Heunggongvirae</taxon>
        <taxon>Uroviricota</taxon>
        <taxon>Caudoviricetes</taxon>
        <taxon>Peduoviridae</taxon>
        <taxon>Maltschvirus</taxon>
        <taxon>Maltschvirus maltsch</taxon>
    </lineage>
</organism>
<dbReference type="SUPFAM" id="SSF52980">
    <property type="entry name" value="Restriction endonuclease-like"/>
    <property type="match status" value="1"/>
</dbReference>
<evidence type="ECO:0000256" key="1">
    <source>
        <dbReference type="SAM" id="Coils"/>
    </source>
</evidence>
<dbReference type="EMBL" id="LR796291">
    <property type="protein sequence ID" value="CAB4134823.1"/>
    <property type="molecule type" value="Genomic_DNA"/>
</dbReference>
<protein>
    <submittedName>
        <fullName evidence="3">COG5377 Phage-related protein, predicted endonuclease</fullName>
    </submittedName>
</protein>
<feature type="coiled-coil region" evidence="1">
    <location>
        <begin position="223"/>
        <end position="253"/>
    </location>
</feature>
<feature type="domain" description="YqaJ viral recombinase" evidence="2">
    <location>
        <begin position="13"/>
        <end position="144"/>
    </location>
</feature>
<dbReference type="EMBL" id="LR797174">
    <property type="protein sequence ID" value="CAB4191306.1"/>
    <property type="molecule type" value="Genomic_DNA"/>
</dbReference>
<evidence type="ECO:0000313" key="3">
    <source>
        <dbReference type="EMBL" id="CAB4134823.1"/>
    </source>
</evidence>
<gene>
    <name evidence="4" type="ORF">UFOVP1226_27</name>
    <name evidence="3" type="ORF">UFOVP278_15</name>
</gene>
<dbReference type="Gene3D" id="3.90.320.10">
    <property type="match status" value="1"/>
</dbReference>
<reference evidence="3" key="1">
    <citation type="submission" date="2020-04" db="EMBL/GenBank/DDBJ databases">
        <authorList>
            <person name="Chiriac C."/>
            <person name="Salcher M."/>
            <person name="Ghai R."/>
            <person name="Kavagutti S V."/>
        </authorList>
    </citation>
    <scope>NUCLEOTIDE SEQUENCE</scope>
</reference>
<keyword evidence="3" id="KW-0255">Endonuclease</keyword>
<accession>A0A6J5LNB1</accession>
<keyword evidence="3" id="KW-0540">Nuclease</keyword>
<keyword evidence="3" id="KW-0378">Hydrolase</keyword>
<dbReference type="InterPro" id="IPR019080">
    <property type="entry name" value="YqaJ_viral_recombinase"/>
</dbReference>
<proteinExistence type="predicted"/>
<evidence type="ECO:0000313" key="4">
    <source>
        <dbReference type="EMBL" id="CAB4191306.1"/>
    </source>
</evidence>
<dbReference type="Pfam" id="PF09588">
    <property type="entry name" value="YqaJ"/>
    <property type="match status" value="1"/>
</dbReference>
<dbReference type="InterPro" id="IPR011335">
    <property type="entry name" value="Restrct_endonuc-II-like"/>
</dbReference>
<dbReference type="GO" id="GO:0004519">
    <property type="term" value="F:endonuclease activity"/>
    <property type="evidence" value="ECO:0007669"/>
    <property type="project" value="UniProtKB-KW"/>
</dbReference>